<evidence type="ECO:0000256" key="4">
    <source>
        <dbReference type="ARBA" id="ARBA00022598"/>
    </source>
</evidence>
<keyword evidence="4" id="KW-0436">Ligase</keyword>
<gene>
    <name evidence="8" type="ORF">J3U88_13175</name>
</gene>
<dbReference type="EMBL" id="JAFREP010000011">
    <property type="protein sequence ID" value="MBO1319419.1"/>
    <property type="molecule type" value="Genomic_DNA"/>
</dbReference>
<dbReference type="InterPro" id="IPR020845">
    <property type="entry name" value="AMP-binding_CS"/>
</dbReference>
<sequence length="707" mass="76506">MTHELFGSATNLVTRLRDLADNQGEKPAFDFLNEQSLETTQLRFSDLDLRARAVAGAIQQAGIRERALLLFDRPGDFVGTFFGCLYAGVVPVPAYPPTANPAHWQRLERIAVDAAVDGLLSSSKLLPAIESALQHKPTFSRVRLLAVDSLDDSAASFWQPPTLSGDSLAFLQYTSGSTGDPKGVQVTHANLMANIGTFGREFGFHRESHMVSWLPLFHDMGLIGCMLGPAIVGCRAFLMSPTSFIKNPVRWLQSITRFGGTISGGPNFAYDLCSHKITEEQQAALDLSTWEVAFNASEPIRAATLKRFAKRFAAAGLRGSALKPSYGLAEATLFVCGVATNSLAETRTVSAKALAANQTAPEPVDAADRLELVASGRINRDQQVRIVAPESLETRPDGEIGEIWVQGSGVTLGYRNRPEQNQRDFAAHTAEGDGPYLRTGDLGFVQAGSLYVTGRIKDLLIFNGRNLYPSDIEHTVERTAPGLRPGCGAAVSVAGEAGEELVILQEIAPRHFDESRADDTVQAIREKVWHLHGVQPVAVVLLPPKSIPKTSCGKLQRYQARRGFLDRAWKPVAAWHKTEATATAEITAPAATPRLGDIHRLTREHLAATMGLSNAGALPGSQKLFELGLDSIGALEFKGRLEDEFNCELEAGLVFDYPTIDDLVAHLAETCGLQPQPTQNDADLDAMNEDQLAELLAQELGSSQGGR</sequence>
<evidence type="ECO:0000313" key="9">
    <source>
        <dbReference type="Proteomes" id="UP000664417"/>
    </source>
</evidence>
<dbReference type="FunFam" id="3.40.50.12780:FF:000013">
    <property type="entry name" value="Long-chain-fatty-acid--AMP ligase FadD32"/>
    <property type="match status" value="1"/>
</dbReference>
<dbReference type="InterPro" id="IPR000873">
    <property type="entry name" value="AMP-dep_synth/lig_dom"/>
</dbReference>
<dbReference type="Pfam" id="PF00501">
    <property type="entry name" value="AMP-binding"/>
    <property type="match status" value="1"/>
</dbReference>
<dbReference type="InterPro" id="IPR009081">
    <property type="entry name" value="PP-bd_ACP"/>
</dbReference>
<dbReference type="GO" id="GO:0005886">
    <property type="term" value="C:plasma membrane"/>
    <property type="evidence" value="ECO:0007669"/>
    <property type="project" value="TreeGrafter"/>
</dbReference>
<dbReference type="InterPro" id="IPR040097">
    <property type="entry name" value="FAAL/FAAC"/>
</dbReference>
<evidence type="ECO:0000256" key="1">
    <source>
        <dbReference type="ARBA" id="ARBA00006432"/>
    </source>
</evidence>
<dbReference type="InterPro" id="IPR025110">
    <property type="entry name" value="AMP-bd_C"/>
</dbReference>
<keyword evidence="5" id="KW-0276">Fatty acid metabolism</keyword>
<keyword evidence="6" id="KW-0443">Lipid metabolism</keyword>
<evidence type="ECO:0000259" key="7">
    <source>
        <dbReference type="PROSITE" id="PS50075"/>
    </source>
</evidence>
<dbReference type="Pfam" id="PF00550">
    <property type="entry name" value="PP-binding"/>
    <property type="match status" value="1"/>
</dbReference>
<dbReference type="Proteomes" id="UP000664417">
    <property type="component" value="Unassembled WGS sequence"/>
</dbReference>
<dbReference type="SUPFAM" id="SSF56801">
    <property type="entry name" value="Acetyl-CoA synthetase-like"/>
    <property type="match status" value="1"/>
</dbReference>
<dbReference type="GO" id="GO:0071766">
    <property type="term" value="P:Actinobacterium-type cell wall biogenesis"/>
    <property type="evidence" value="ECO:0007669"/>
    <property type="project" value="UniProtKB-ARBA"/>
</dbReference>
<name>A0A8J7Q8K4_9BACT</name>
<dbReference type="InterPro" id="IPR036736">
    <property type="entry name" value="ACP-like_sf"/>
</dbReference>
<comment type="similarity">
    <text evidence="1">Belongs to the ATP-dependent AMP-binding enzyme family.</text>
</comment>
<dbReference type="SMART" id="SM01294">
    <property type="entry name" value="PKS_PP_betabranch"/>
    <property type="match status" value="1"/>
</dbReference>
<keyword evidence="9" id="KW-1185">Reference proteome</keyword>
<evidence type="ECO:0000256" key="2">
    <source>
        <dbReference type="ARBA" id="ARBA00022450"/>
    </source>
</evidence>
<dbReference type="CDD" id="cd05931">
    <property type="entry name" value="FAAL"/>
    <property type="match status" value="1"/>
</dbReference>
<evidence type="ECO:0000256" key="5">
    <source>
        <dbReference type="ARBA" id="ARBA00022832"/>
    </source>
</evidence>
<dbReference type="SMART" id="SM00823">
    <property type="entry name" value="PKS_PP"/>
    <property type="match status" value="1"/>
</dbReference>
<dbReference type="InterPro" id="IPR020806">
    <property type="entry name" value="PKS_PP-bd"/>
</dbReference>
<dbReference type="SUPFAM" id="SSF47336">
    <property type="entry name" value="ACP-like"/>
    <property type="match status" value="1"/>
</dbReference>
<keyword evidence="2" id="KW-0596">Phosphopantetheine</keyword>
<reference evidence="8" key="1">
    <citation type="submission" date="2021-03" db="EMBL/GenBank/DDBJ databases">
        <authorList>
            <person name="Wang G."/>
        </authorList>
    </citation>
    <scope>NUCLEOTIDE SEQUENCE</scope>
    <source>
        <strain evidence="8">KCTC 12899</strain>
    </source>
</reference>
<organism evidence="8 9">
    <name type="scientific">Acanthopleuribacter pedis</name>
    <dbReference type="NCBI Taxonomy" id="442870"/>
    <lineage>
        <taxon>Bacteria</taxon>
        <taxon>Pseudomonadati</taxon>
        <taxon>Acidobacteriota</taxon>
        <taxon>Holophagae</taxon>
        <taxon>Acanthopleuribacterales</taxon>
        <taxon>Acanthopleuribacteraceae</taxon>
        <taxon>Acanthopleuribacter</taxon>
    </lineage>
</organism>
<keyword evidence="3" id="KW-0597">Phosphoprotein</keyword>
<dbReference type="PANTHER" id="PTHR22754">
    <property type="entry name" value="DISCO-INTERACTING PROTEIN 2 DIP2 -RELATED"/>
    <property type="match status" value="1"/>
</dbReference>
<dbReference type="GO" id="GO:0006633">
    <property type="term" value="P:fatty acid biosynthetic process"/>
    <property type="evidence" value="ECO:0007669"/>
    <property type="project" value="TreeGrafter"/>
</dbReference>
<proteinExistence type="inferred from homology"/>
<dbReference type="Gene3D" id="3.40.50.12780">
    <property type="entry name" value="N-terminal domain of ligase-like"/>
    <property type="match status" value="1"/>
</dbReference>
<dbReference type="GO" id="GO:0016874">
    <property type="term" value="F:ligase activity"/>
    <property type="evidence" value="ECO:0007669"/>
    <property type="project" value="UniProtKB-KW"/>
</dbReference>
<protein>
    <submittedName>
        <fullName evidence="8">AMP-binding protein</fullName>
    </submittedName>
</protein>
<dbReference type="InterPro" id="IPR042099">
    <property type="entry name" value="ANL_N_sf"/>
</dbReference>
<dbReference type="GO" id="GO:0070566">
    <property type="term" value="F:adenylyltransferase activity"/>
    <property type="evidence" value="ECO:0007669"/>
    <property type="project" value="TreeGrafter"/>
</dbReference>
<dbReference type="AlphaFoldDB" id="A0A8J7Q8K4"/>
<evidence type="ECO:0000313" key="8">
    <source>
        <dbReference type="EMBL" id="MBO1319419.1"/>
    </source>
</evidence>
<dbReference type="PANTHER" id="PTHR22754:SF32">
    <property type="entry name" value="DISCO-INTERACTING PROTEIN 2"/>
    <property type="match status" value="1"/>
</dbReference>
<dbReference type="InterPro" id="IPR045851">
    <property type="entry name" value="AMP-bd_C_sf"/>
</dbReference>
<dbReference type="GO" id="GO:0031177">
    <property type="term" value="F:phosphopantetheine binding"/>
    <property type="evidence" value="ECO:0007669"/>
    <property type="project" value="InterPro"/>
</dbReference>
<dbReference type="PROSITE" id="PS50075">
    <property type="entry name" value="CARRIER"/>
    <property type="match status" value="1"/>
</dbReference>
<evidence type="ECO:0000256" key="6">
    <source>
        <dbReference type="ARBA" id="ARBA00023098"/>
    </source>
</evidence>
<accession>A0A8J7Q8K4</accession>
<feature type="domain" description="Carrier" evidence="7">
    <location>
        <begin position="596"/>
        <end position="671"/>
    </location>
</feature>
<dbReference type="RefSeq" id="WP_207859240.1">
    <property type="nucleotide sequence ID" value="NZ_JAFREP010000011.1"/>
</dbReference>
<dbReference type="Pfam" id="PF23024">
    <property type="entry name" value="AMP-dom_DIP2-like"/>
    <property type="match status" value="1"/>
</dbReference>
<dbReference type="PROSITE" id="PS00455">
    <property type="entry name" value="AMP_BINDING"/>
    <property type="match status" value="1"/>
</dbReference>
<dbReference type="Gene3D" id="3.30.300.30">
    <property type="match status" value="1"/>
</dbReference>
<evidence type="ECO:0000256" key="3">
    <source>
        <dbReference type="ARBA" id="ARBA00022553"/>
    </source>
</evidence>
<dbReference type="Gene3D" id="1.10.1200.10">
    <property type="entry name" value="ACP-like"/>
    <property type="match status" value="1"/>
</dbReference>
<comment type="caution">
    <text evidence="8">The sequence shown here is derived from an EMBL/GenBank/DDBJ whole genome shotgun (WGS) entry which is preliminary data.</text>
</comment>